<evidence type="ECO:0000313" key="1">
    <source>
        <dbReference type="EMBL" id="MCA9379071.1"/>
    </source>
</evidence>
<reference evidence="1" key="2">
    <citation type="journal article" date="2021" name="Microbiome">
        <title>Successional dynamics and alternative stable states in a saline activated sludge microbial community over 9 years.</title>
        <authorList>
            <person name="Wang Y."/>
            <person name="Ye J."/>
            <person name="Ju F."/>
            <person name="Liu L."/>
            <person name="Boyd J.A."/>
            <person name="Deng Y."/>
            <person name="Parks D.H."/>
            <person name="Jiang X."/>
            <person name="Yin X."/>
            <person name="Woodcroft B.J."/>
            <person name="Tyson G.W."/>
            <person name="Hugenholtz P."/>
            <person name="Polz M.F."/>
            <person name="Zhang T."/>
        </authorList>
    </citation>
    <scope>NUCLEOTIDE SEQUENCE</scope>
    <source>
        <strain evidence="1">HKST-UBA12</strain>
    </source>
</reference>
<dbReference type="EMBL" id="JAGQLI010000071">
    <property type="protein sequence ID" value="MCA9379071.1"/>
    <property type="molecule type" value="Genomic_DNA"/>
</dbReference>
<protein>
    <submittedName>
        <fullName evidence="1">Uncharacterized protein</fullName>
    </submittedName>
</protein>
<sequence length="105" mass="11409">MEDNANNASAASASAVQINLADENTIARIRDLGTVGTALKEMSNGRNFETNIYAAKQALAKFMDGIGALKLDAPLQKGMDDLRDILEEKLQAKMQDTFDTAQQNF</sequence>
<comment type="caution">
    <text evidence="1">The sequence shown here is derived from an EMBL/GenBank/DDBJ whole genome shotgun (WGS) entry which is preliminary data.</text>
</comment>
<name>A0A955I7B9_9BACT</name>
<dbReference type="AlphaFoldDB" id="A0A955I7B9"/>
<dbReference type="Proteomes" id="UP000760819">
    <property type="component" value="Unassembled WGS sequence"/>
</dbReference>
<gene>
    <name evidence="1" type="ORF">KC640_01455</name>
</gene>
<reference evidence="1" key="1">
    <citation type="submission" date="2020-04" db="EMBL/GenBank/DDBJ databases">
        <authorList>
            <person name="Zhang T."/>
        </authorList>
    </citation>
    <scope>NUCLEOTIDE SEQUENCE</scope>
    <source>
        <strain evidence="1">HKST-UBA12</strain>
    </source>
</reference>
<organism evidence="1 2">
    <name type="scientific">Candidatus Dojkabacteria bacterium</name>
    <dbReference type="NCBI Taxonomy" id="2099670"/>
    <lineage>
        <taxon>Bacteria</taxon>
        <taxon>Candidatus Dojkabacteria</taxon>
    </lineage>
</organism>
<accession>A0A955I7B9</accession>
<evidence type="ECO:0000313" key="2">
    <source>
        <dbReference type="Proteomes" id="UP000760819"/>
    </source>
</evidence>
<proteinExistence type="predicted"/>